<comment type="caution">
    <text evidence="2">The sequence shown here is derived from an EMBL/GenBank/DDBJ whole genome shotgun (WGS) entry which is preliminary data.</text>
</comment>
<dbReference type="GO" id="GO:0005737">
    <property type="term" value="C:cytoplasm"/>
    <property type="evidence" value="ECO:0007669"/>
    <property type="project" value="TreeGrafter"/>
</dbReference>
<protein>
    <recommendedName>
        <fullName evidence="3">DNA gyrase subunit A</fullName>
    </recommendedName>
</protein>
<organism evidence="2">
    <name type="scientific">marine sediment metagenome</name>
    <dbReference type="NCBI Taxonomy" id="412755"/>
    <lineage>
        <taxon>unclassified sequences</taxon>
        <taxon>metagenomes</taxon>
        <taxon>ecological metagenomes</taxon>
    </lineage>
</organism>
<dbReference type="SUPFAM" id="SSF101904">
    <property type="entry name" value="GyrA/ParC C-terminal domain-like"/>
    <property type="match status" value="1"/>
</dbReference>
<dbReference type="PANTHER" id="PTHR43493:SF5">
    <property type="entry name" value="DNA GYRASE SUBUNIT A, CHLOROPLASTIC_MITOCHONDRIAL"/>
    <property type="match status" value="1"/>
</dbReference>
<gene>
    <name evidence="2" type="ORF">LCGC14_2783150</name>
</gene>
<feature type="region of interest" description="Disordered" evidence="1">
    <location>
        <begin position="188"/>
        <end position="227"/>
    </location>
</feature>
<sequence length="227" mass="24379">QIKKTALKAYANPRKGGIIATGLREGDVVIGVAVTRGTDQIILATRNGQAIRFKEQDARPMGRTAAGVRGINLRKGDQVVDMAIVDPAATLLTLCENGYGKRTNFDEYRIQTRGGTGIINIKATERNGKVVGMKSIRDVDELMLITQNGKIVRTGMTGIRTIGRATQGVRIITMKVNDKLVSIARVASEDSDQQSLPFEPDESAAEPADATDADTDTGAVQPRGWSV</sequence>
<dbReference type="GO" id="GO:0006265">
    <property type="term" value="P:DNA topological change"/>
    <property type="evidence" value="ECO:0007669"/>
    <property type="project" value="InterPro"/>
</dbReference>
<dbReference type="GO" id="GO:0005524">
    <property type="term" value="F:ATP binding"/>
    <property type="evidence" value="ECO:0007669"/>
    <property type="project" value="InterPro"/>
</dbReference>
<dbReference type="InterPro" id="IPR050220">
    <property type="entry name" value="Type_II_DNA_Topoisomerases"/>
</dbReference>
<evidence type="ECO:0008006" key="3">
    <source>
        <dbReference type="Google" id="ProtNLM"/>
    </source>
</evidence>
<dbReference type="Pfam" id="PF03989">
    <property type="entry name" value="DNA_gyraseA_C"/>
    <property type="match status" value="4"/>
</dbReference>
<proteinExistence type="predicted"/>
<feature type="compositionally biased region" description="Acidic residues" evidence="1">
    <location>
        <begin position="199"/>
        <end position="215"/>
    </location>
</feature>
<dbReference type="InterPro" id="IPR035516">
    <property type="entry name" value="Gyrase/topoIV_suA_C"/>
</dbReference>
<dbReference type="GO" id="GO:0003918">
    <property type="term" value="F:DNA topoisomerase type II (double strand cut, ATP-hydrolyzing) activity"/>
    <property type="evidence" value="ECO:0007669"/>
    <property type="project" value="TreeGrafter"/>
</dbReference>
<name>A0A0F8YSQ6_9ZZZZ</name>
<dbReference type="PANTHER" id="PTHR43493">
    <property type="entry name" value="DNA GYRASE/TOPOISOMERASE SUBUNIT A"/>
    <property type="match status" value="1"/>
</dbReference>
<feature type="non-terminal residue" evidence="2">
    <location>
        <position position="1"/>
    </location>
</feature>
<dbReference type="InterPro" id="IPR006691">
    <property type="entry name" value="GyrA/parC_rep"/>
</dbReference>
<evidence type="ECO:0000313" key="2">
    <source>
        <dbReference type="EMBL" id="KKK84458.1"/>
    </source>
</evidence>
<dbReference type="AlphaFoldDB" id="A0A0F8YSQ6"/>
<dbReference type="GO" id="GO:0009330">
    <property type="term" value="C:DNA topoisomerase type II (double strand cut, ATP-hydrolyzing) complex"/>
    <property type="evidence" value="ECO:0007669"/>
    <property type="project" value="TreeGrafter"/>
</dbReference>
<accession>A0A0F8YSQ6</accession>
<evidence type="ECO:0000256" key="1">
    <source>
        <dbReference type="SAM" id="MobiDB-lite"/>
    </source>
</evidence>
<dbReference type="Gene3D" id="2.120.10.90">
    <property type="entry name" value="DNA gyrase/topoisomerase IV, subunit A, C-terminal"/>
    <property type="match status" value="1"/>
</dbReference>
<dbReference type="GO" id="GO:0003677">
    <property type="term" value="F:DNA binding"/>
    <property type="evidence" value="ECO:0007669"/>
    <property type="project" value="InterPro"/>
</dbReference>
<dbReference type="EMBL" id="LAZR01051767">
    <property type="protein sequence ID" value="KKK84458.1"/>
    <property type="molecule type" value="Genomic_DNA"/>
</dbReference>
<reference evidence="2" key="1">
    <citation type="journal article" date="2015" name="Nature">
        <title>Complex archaea that bridge the gap between prokaryotes and eukaryotes.</title>
        <authorList>
            <person name="Spang A."/>
            <person name="Saw J.H."/>
            <person name="Jorgensen S.L."/>
            <person name="Zaremba-Niedzwiedzka K."/>
            <person name="Martijn J."/>
            <person name="Lind A.E."/>
            <person name="van Eijk R."/>
            <person name="Schleper C."/>
            <person name="Guy L."/>
            <person name="Ettema T.J."/>
        </authorList>
    </citation>
    <scope>NUCLEOTIDE SEQUENCE</scope>
</reference>